<gene>
    <name evidence="1" type="ORF">V6N11_018523</name>
</gene>
<name>A0ABR2T7N5_9ROSI</name>
<evidence type="ECO:0000313" key="2">
    <source>
        <dbReference type="Proteomes" id="UP001396334"/>
    </source>
</evidence>
<dbReference type="Proteomes" id="UP001396334">
    <property type="component" value="Unassembled WGS sequence"/>
</dbReference>
<proteinExistence type="predicted"/>
<sequence>MKQQILVESSCTEATLTKDSEFIQAEERLSVEITCLGRREESKKGLRIDQNILLNIPVQRARLKEAEITQRRDPKPLHIKFTWSASFSRKKSSSIKVTLLYDF</sequence>
<organism evidence="1 2">
    <name type="scientific">Hibiscus sabdariffa</name>
    <name type="common">roselle</name>
    <dbReference type="NCBI Taxonomy" id="183260"/>
    <lineage>
        <taxon>Eukaryota</taxon>
        <taxon>Viridiplantae</taxon>
        <taxon>Streptophyta</taxon>
        <taxon>Embryophyta</taxon>
        <taxon>Tracheophyta</taxon>
        <taxon>Spermatophyta</taxon>
        <taxon>Magnoliopsida</taxon>
        <taxon>eudicotyledons</taxon>
        <taxon>Gunneridae</taxon>
        <taxon>Pentapetalae</taxon>
        <taxon>rosids</taxon>
        <taxon>malvids</taxon>
        <taxon>Malvales</taxon>
        <taxon>Malvaceae</taxon>
        <taxon>Malvoideae</taxon>
        <taxon>Hibiscus</taxon>
    </lineage>
</organism>
<keyword evidence="2" id="KW-1185">Reference proteome</keyword>
<reference evidence="1 2" key="1">
    <citation type="journal article" date="2024" name="G3 (Bethesda)">
        <title>Genome assembly of Hibiscus sabdariffa L. provides insights into metabolisms of medicinal natural products.</title>
        <authorList>
            <person name="Kim T."/>
        </authorList>
    </citation>
    <scope>NUCLEOTIDE SEQUENCE [LARGE SCALE GENOMIC DNA]</scope>
    <source>
        <strain evidence="1">TK-2024</strain>
        <tissue evidence="1">Old leaves</tissue>
    </source>
</reference>
<protein>
    <submittedName>
        <fullName evidence="1">Uncharacterized protein</fullName>
    </submittedName>
</protein>
<evidence type="ECO:0000313" key="1">
    <source>
        <dbReference type="EMBL" id="KAK9033492.1"/>
    </source>
</evidence>
<accession>A0ABR2T7N5</accession>
<dbReference type="EMBL" id="JBBPBN010000008">
    <property type="protein sequence ID" value="KAK9033492.1"/>
    <property type="molecule type" value="Genomic_DNA"/>
</dbReference>
<comment type="caution">
    <text evidence="1">The sequence shown here is derived from an EMBL/GenBank/DDBJ whole genome shotgun (WGS) entry which is preliminary data.</text>
</comment>